<dbReference type="PANTHER" id="PTHR42760:SF133">
    <property type="entry name" value="3-OXOACYL-[ACYL-CARRIER-PROTEIN] REDUCTASE"/>
    <property type="match status" value="1"/>
</dbReference>
<dbReference type="PRINTS" id="PR00080">
    <property type="entry name" value="SDRFAMILY"/>
</dbReference>
<accession>A0A0X8FLF6</accession>
<proteinExistence type="inferred from homology"/>
<name>A0A0X8FLF6_9LACT</name>
<dbReference type="SUPFAM" id="SSF51735">
    <property type="entry name" value="NAD(P)-binding Rossmann-fold domains"/>
    <property type="match status" value="1"/>
</dbReference>
<evidence type="ECO:0000256" key="2">
    <source>
        <dbReference type="ARBA" id="ARBA00023002"/>
    </source>
</evidence>
<dbReference type="InterPro" id="IPR002347">
    <property type="entry name" value="SDR_fam"/>
</dbReference>
<keyword evidence="5" id="KW-1185">Reference proteome</keyword>
<dbReference type="PROSITE" id="PS00061">
    <property type="entry name" value="ADH_SHORT"/>
    <property type="match status" value="1"/>
</dbReference>
<dbReference type="InterPro" id="IPR036291">
    <property type="entry name" value="NAD(P)-bd_dom_sf"/>
</dbReference>
<evidence type="ECO:0000313" key="4">
    <source>
        <dbReference type="EMBL" id="AMB99464.1"/>
    </source>
</evidence>
<reference evidence="5" key="2">
    <citation type="submission" date="2016-01" db="EMBL/GenBank/DDBJ databases">
        <title>Six Aerococcus type strain genome sequencing and assembly using PacBio and Illumina Hiseq.</title>
        <authorList>
            <person name="Carkaci D."/>
            <person name="Dargis R."/>
            <person name="Nielsen X.C."/>
            <person name="Skovgaard O."/>
            <person name="Fuursted K."/>
            <person name="Christensen J.J."/>
        </authorList>
    </citation>
    <scope>NUCLEOTIDE SEQUENCE [LARGE SCALE GENOMIC DNA]</scope>
    <source>
        <strain evidence="5">CCUG42038B</strain>
    </source>
</reference>
<gene>
    <name evidence="4" type="ORF">AWM75_05400</name>
</gene>
<dbReference type="RefSeq" id="WP_067979252.1">
    <property type="nucleotide sequence ID" value="NZ_CP014163.1"/>
</dbReference>
<dbReference type="PRINTS" id="PR00081">
    <property type="entry name" value="GDHRDH"/>
</dbReference>
<dbReference type="OrthoDB" id="9803333at2"/>
<organism evidence="4 5">
    <name type="scientific">Aerococcus urinaehominis</name>
    <dbReference type="NCBI Taxonomy" id="128944"/>
    <lineage>
        <taxon>Bacteria</taxon>
        <taxon>Bacillati</taxon>
        <taxon>Bacillota</taxon>
        <taxon>Bacilli</taxon>
        <taxon>Lactobacillales</taxon>
        <taxon>Aerococcaceae</taxon>
        <taxon>Aerococcus</taxon>
    </lineage>
</organism>
<dbReference type="AlphaFoldDB" id="A0A0X8FLF6"/>
<protein>
    <submittedName>
        <fullName evidence="4">Dehydrogenase</fullName>
    </submittedName>
</protein>
<evidence type="ECO:0000256" key="1">
    <source>
        <dbReference type="ARBA" id="ARBA00006484"/>
    </source>
</evidence>
<dbReference type="KEGG" id="auh:AWM75_05400"/>
<dbReference type="EMBL" id="CP014163">
    <property type="protein sequence ID" value="AMB99464.1"/>
    <property type="molecule type" value="Genomic_DNA"/>
</dbReference>
<evidence type="ECO:0000256" key="3">
    <source>
        <dbReference type="RuleBase" id="RU000363"/>
    </source>
</evidence>
<dbReference type="GO" id="GO:0016616">
    <property type="term" value="F:oxidoreductase activity, acting on the CH-OH group of donors, NAD or NADP as acceptor"/>
    <property type="evidence" value="ECO:0007669"/>
    <property type="project" value="TreeGrafter"/>
</dbReference>
<dbReference type="PROSITE" id="PS51257">
    <property type="entry name" value="PROKAR_LIPOPROTEIN"/>
    <property type="match status" value="1"/>
</dbReference>
<dbReference type="CDD" id="cd05233">
    <property type="entry name" value="SDR_c"/>
    <property type="match status" value="1"/>
</dbReference>
<dbReference type="Gene3D" id="3.40.50.720">
    <property type="entry name" value="NAD(P)-binding Rossmann-like Domain"/>
    <property type="match status" value="1"/>
</dbReference>
<dbReference type="Proteomes" id="UP000062260">
    <property type="component" value="Chromosome"/>
</dbReference>
<reference evidence="4 5" key="1">
    <citation type="journal article" date="2016" name="Genome Announc.">
        <title>Complete Genome Sequences of Aerococcus christensenii CCUG 28831T, Aerococcus sanguinicola CCUG 43001T, Aerococcus urinae CCUG 36881T, Aerococcus urinaeequi CCUG 28094T, Aerococcus urinaehominis CCUG 42038 BT, and Aerococcus viridans CCUG 4311T.</title>
        <authorList>
            <person name="Carkaci D."/>
            <person name="Dargis R."/>
            <person name="Nielsen X.C."/>
            <person name="Skovgaard O."/>
            <person name="Fuursted K."/>
            <person name="Christensen J.J."/>
        </authorList>
    </citation>
    <scope>NUCLEOTIDE SEQUENCE [LARGE SCALE GENOMIC DNA]</scope>
    <source>
        <strain evidence="4 5">CCUG42038B</strain>
    </source>
</reference>
<comment type="similarity">
    <text evidence="1 3">Belongs to the short-chain dehydrogenases/reductases (SDR) family.</text>
</comment>
<dbReference type="PANTHER" id="PTHR42760">
    <property type="entry name" value="SHORT-CHAIN DEHYDROGENASES/REDUCTASES FAMILY MEMBER"/>
    <property type="match status" value="1"/>
</dbReference>
<dbReference type="Pfam" id="PF00106">
    <property type="entry name" value="adh_short"/>
    <property type="match status" value="1"/>
</dbReference>
<dbReference type="STRING" id="128944.AWM75_05400"/>
<dbReference type="InterPro" id="IPR020904">
    <property type="entry name" value="Sc_DH/Rdtase_CS"/>
</dbReference>
<evidence type="ECO:0000313" key="5">
    <source>
        <dbReference type="Proteomes" id="UP000062260"/>
    </source>
</evidence>
<sequence>MSEKIVITGSSSGIGAACVAYFLAKGHSQIYGLDTNPQPPVTDNPNYTHISCDISQATQLPDLDQVSVLINNAGQQTPSEKYRGGDLATNLVGTILCTEKYGLQPSIKAIVNLASVSAHNGAEFGEYTASKGGVLAYTKWTAKEIAQYGAVCNSLSFGGVITELNQPVMDDTDLWAQIMAETPPKKWVTAEEAAQWVYFMAIINRSCTAQDIIVDNGEFYNHNFIWEND</sequence>
<keyword evidence="2" id="KW-0560">Oxidoreductase</keyword>